<dbReference type="Proteomes" id="UP001595909">
    <property type="component" value="Unassembled WGS sequence"/>
</dbReference>
<feature type="domain" description="Beta-lactamase-related" evidence="1">
    <location>
        <begin position="27"/>
        <end position="384"/>
    </location>
</feature>
<keyword evidence="3" id="KW-1185">Reference proteome</keyword>
<dbReference type="PANTHER" id="PTHR43283">
    <property type="entry name" value="BETA-LACTAMASE-RELATED"/>
    <property type="match status" value="1"/>
</dbReference>
<evidence type="ECO:0000313" key="3">
    <source>
        <dbReference type="Proteomes" id="UP001595909"/>
    </source>
</evidence>
<dbReference type="EC" id="3.-.-.-" evidence="2"/>
<name>A0ABV9RJD0_9PSEU</name>
<sequence>MRSRSGTELPGAPVHADDVIEGVRGSVEAGLVPGAVVGVRHRGATSLAAVGTTRPDGDTPLRPDAVVRLSSNTKPLIAALAMRLVADGAFALDEPVDRLLPELAERRVLRRLDVSLGDPARDTVPAERPITVEDLLTMRMGFGVVTEGPCPTLDRAAALGLGFGPPDPHGPPAPDEWIARLATLPLLDQPGRAWRYELSAAVLGVLVARADGRPLGDLLAERLLAPLGTDATGFVADPARLVPAFGRDQDGALVDVDGVTDSRWLTPPAFPDGRAGLVGTAEDLLRFAGMLLDGGAGILDPAAVAAMTTDRLTPAQRAAPAAAPFLDGGGWGLGIGVVDSPAGPRYGWAGGLGTLWYSWPRHDLAAVLLTQVLPPAGPVFEAFTRTIEDGLVR</sequence>
<evidence type="ECO:0000259" key="1">
    <source>
        <dbReference type="Pfam" id="PF00144"/>
    </source>
</evidence>
<dbReference type="PANTHER" id="PTHR43283:SF3">
    <property type="entry name" value="BETA-LACTAMASE FAMILY PROTEIN (AFU_ORTHOLOGUE AFUA_5G07500)"/>
    <property type="match status" value="1"/>
</dbReference>
<comment type="caution">
    <text evidence="2">The sequence shown here is derived from an EMBL/GenBank/DDBJ whole genome shotgun (WGS) entry which is preliminary data.</text>
</comment>
<organism evidence="2 3">
    <name type="scientific">Actinomycetospora chibensis</name>
    <dbReference type="NCBI Taxonomy" id="663606"/>
    <lineage>
        <taxon>Bacteria</taxon>
        <taxon>Bacillati</taxon>
        <taxon>Actinomycetota</taxon>
        <taxon>Actinomycetes</taxon>
        <taxon>Pseudonocardiales</taxon>
        <taxon>Pseudonocardiaceae</taxon>
        <taxon>Actinomycetospora</taxon>
    </lineage>
</organism>
<dbReference type="Gene3D" id="3.40.710.10">
    <property type="entry name" value="DD-peptidase/beta-lactamase superfamily"/>
    <property type="match status" value="1"/>
</dbReference>
<evidence type="ECO:0000313" key="2">
    <source>
        <dbReference type="EMBL" id="MFC4833467.1"/>
    </source>
</evidence>
<gene>
    <name evidence="2" type="ORF">ACFPEL_13725</name>
</gene>
<dbReference type="InterPro" id="IPR050789">
    <property type="entry name" value="Diverse_Enzym_Activities"/>
</dbReference>
<dbReference type="InterPro" id="IPR001466">
    <property type="entry name" value="Beta-lactam-related"/>
</dbReference>
<reference evidence="3" key="1">
    <citation type="journal article" date="2019" name="Int. J. Syst. Evol. Microbiol.">
        <title>The Global Catalogue of Microorganisms (GCM) 10K type strain sequencing project: providing services to taxonomists for standard genome sequencing and annotation.</title>
        <authorList>
            <consortium name="The Broad Institute Genomics Platform"/>
            <consortium name="The Broad Institute Genome Sequencing Center for Infectious Disease"/>
            <person name="Wu L."/>
            <person name="Ma J."/>
        </authorList>
    </citation>
    <scope>NUCLEOTIDE SEQUENCE [LARGE SCALE GENOMIC DNA]</scope>
    <source>
        <strain evidence="3">CCUG 50347</strain>
    </source>
</reference>
<accession>A0ABV9RJD0</accession>
<dbReference type="GO" id="GO:0016787">
    <property type="term" value="F:hydrolase activity"/>
    <property type="evidence" value="ECO:0007669"/>
    <property type="project" value="UniProtKB-KW"/>
</dbReference>
<dbReference type="RefSeq" id="WP_274189309.1">
    <property type="nucleotide sequence ID" value="NZ_BAABHN010000028.1"/>
</dbReference>
<dbReference type="EMBL" id="JBHSIM010000028">
    <property type="protein sequence ID" value="MFC4833467.1"/>
    <property type="molecule type" value="Genomic_DNA"/>
</dbReference>
<dbReference type="InterPro" id="IPR012338">
    <property type="entry name" value="Beta-lactam/transpept-like"/>
</dbReference>
<keyword evidence="2" id="KW-0378">Hydrolase</keyword>
<dbReference type="Pfam" id="PF00144">
    <property type="entry name" value="Beta-lactamase"/>
    <property type="match status" value="1"/>
</dbReference>
<protein>
    <submittedName>
        <fullName evidence="2">Serine hydrolase domain-containing protein</fullName>
        <ecNumber evidence="2">3.-.-.-</ecNumber>
    </submittedName>
</protein>
<proteinExistence type="predicted"/>
<dbReference type="SUPFAM" id="SSF56601">
    <property type="entry name" value="beta-lactamase/transpeptidase-like"/>
    <property type="match status" value="1"/>
</dbReference>